<feature type="compositionally biased region" description="Basic and acidic residues" evidence="1">
    <location>
        <begin position="26"/>
        <end position="41"/>
    </location>
</feature>
<organism evidence="3 4">
    <name type="scientific">Algoriphagus alkaliphilus</name>
    <dbReference type="NCBI Taxonomy" id="279824"/>
    <lineage>
        <taxon>Bacteria</taxon>
        <taxon>Pseudomonadati</taxon>
        <taxon>Bacteroidota</taxon>
        <taxon>Cytophagia</taxon>
        <taxon>Cytophagales</taxon>
        <taxon>Cyclobacteriaceae</taxon>
        <taxon>Algoriphagus</taxon>
    </lineage>
</organism>
<gene>
    <name evidence="3" type="ORF">SAMN03080617_03131</name>
</gene>
<feature type="region of interest" description="Disordered" evidence="1">
    <location>
        <begin position="1"/>
        <end position="42"/>
    </location>
</feature>
<name>A0A1G5Z390_9BACT</name>
<evidence type="ECO:0000313" key="4">
    <source>
        <dbReference type="Proteomes" id="UP000198756"/>
    </source>
</evidence>
<protein>
    <submittedName>
        <fullName evidence="3">Uncharacterized protein</fullName>
    </submittedName>
</protein>
<dbReference type="AlphaFoldDB" id="A0A1G5Z390"/>
<keyword evidence="2" id="KW-0472">Membrane</keyword>
<dbReference type="Proteomes" id="UP000198756">
    <property type="component" value="Unassembled WGS sequence"/>
</dbReference>
<keyword evidence="2" id="KW-0812">Transmembrane</keyword>
<keyword evidence="2" id="KW-1133">Transmembrane helix</keyword>
<accession>A0A1G5Z390</accession>
<reference evidence="4" key="1">
    <citation type="submission" date="2016-10" db="EMBL/GenBank/DDBJ databases">
        <authorList>
            <person name="Varghese N."/>
            <person name="Submissions S."/>
        </authorList>
    </citation>
    <scope>NUCLEOTIDE SEQUENCE [LARGE SCALE GENOMIC DNA]</scope>
    <source>
        <strain evidence="4">DSM 22703</strain>
    </source>
</reference>
<feature type="transmembrane region" description="Helical" evidence="2">
    <location>
        <begin position="64"/>
        <end position="82"/>
    </location>
</feature>
<keyword evidence="4" id="KW-1185">Reference proteome</keyword>
<proteinExistence type="predicted"/>
<dbReference type="RefSeq" id="WP_092731717.1">
    <property type="nucleotide sequence ID" value="NZ_FMXE01000024.1"/>
</dbReference>
<evidence type="ECO:0000256" key="1">
    <source>
        <dbReference type="SAM" id="MobiDB-lite"/>
    </source>
</evidence>
<evidence type="ECO:0000313" key="3">
    <source>
        <dbReference type="EMBL" id="SDA88977.1"/>
    </source>
</evidence>
<evidence type="ECO:0000256" key="2">
    <source>
        <dbReference type="SAM" id="Phobius"/>
    </source>
</evidence>
<sequence length="83" mass="9413">MTVEIGFSRQSSQSFNENHKLGKIRPKSEDAGISRDEKNADPKALSEAIEYRNVRKTRLKNQSLMILGLVILTAIILGYLFFD</sequence>
<dbReference type="EMBL" id="FMXE01000024">
    <property type="protein sequence ID" value="SDA88977.1"/>
    <property type="molecule type" value="Genomic_DNA"/>
</dbReference>
<dbReference type="OrthoDB" id="828246at2"/>